<dbReference type="InterPro" id="IPR006620">
    <property type="entry name" value="Pro_4_hyd_alph"/>
</dbReference>
<dbReference type="OMA" id="CIAMEWI"/>
<evidence type="ECO:0000256" key="6">
    <source>
        <dbReference type="ARBA" id="ARBA00023002"/>
    </source>
</evidence>
<dbReference type="GO" id="GO:0004656">
    <property type="term" value="F:procollagen-proline 4-dioxygenase activity"/>
    <property type="evidence" value="ECO:0007669"/>
    <property type="project" value="TreeGrafter"/>
</dbReference>
<dbReference type="GO" id="GO:0005783">
    <property type="term" value="C:endoplasmic reticulum"/>
    <property type="evidence" value="ECO:0007669"/>
    <property type="project" value="TreeGrafter"/>
</dbReference>
<dbReference type="AlphaFoldDB" id="A0A226F016"/>
<dbReference type="Gene3D" id="1.25.40.10">
    <property type="entry name" value="Tetratricopeptide repeat domain"/>
    <property type="match status" value="1"/>
</dbReference>
<sequence>MDRQAAFPDESTYRDALQALLQLQYFYDLRPLDLIRGVIGTEHTSIEISKVEAQEIAEFSVNNDYFCIAMEWIKLLQKFEFGNNDTNLDGMGQRTPTELQVALIDKHDSNFEKNLGQGQAYMYTEKLGSHIEILPSSLKMTLSEESRKTGKEIMGTFGGGSFTYNHLALCNGQHFTKNEPQLYCWLDNKRHPYFAIAPLKMEILHYEPLLLRIYDIINQGWIKEIKEAATPHLSQAPDPGTSGNTLRTAIYAWLADEEIPGTPISRLIELIFNLNVRGSNASELLQVASYALGGSVSLHVDYLGGTKLANINVDIQDLVGAENSDDESDPDVLLRGDRMNDVKLGGYTVFPKLNIFVRPIKGSAVFWYTSLRNGNVDSRMLHAACPIIYGHKLIGTKWVHQYENFLTRPCTTDPWA</sequence>
<dbReference type="InterPro" id="IPR005123">
    <property type="entry name" value="Oxoglu/Fe-dep_dioxygenase_dom"/>
</dbReference>
<gene>
    <name evidence="10" type="ORF">Fcan01_02908</name>
</gene>
<organism evidence="10 11">
    <name type="scientific">Folsomia candida</name>
    <name type="common">Springtail</name>
    <dbReference type="NCBI Taxonomy" id="158441"/>
    <lineage>
        <taxon>Eukaryota</taxon>
        <taxon>Metazoa</taxon>
        <taxon>Ecdysozoa</taxon>
        <taxon>Arthropoda</taxon>
        <taxon>Hexapoda</taxon>
        <taxon>Collembola</taxon>
        <taxon>Entomobryomorpha</taxon>
        <taxon>Isotomoidea</taxon>
        <taxon>Isotomidae</taxon>
        <taxon>Proisotominae</taxon>
        <taxon>Folsomia</taxon>
    </lineage>
</organism>
<evidence type="ECO:0000256" key="5">
    <source>
        <dbReference type="ARBA" id="ARBA00022964"/>
    </source>
</evidence>
<evidence type="ECO:0000313" key="10">
    <source>
        <dbReference type="EMBL" id="OXA63149.1"/>
    </source>
</evidence>
<comment type="cofactor">
    <cofactor evidence="1">
        <name>L-ascorbate</name>
        <dbReference type="ChEBI" id="CHEBI:38290"/>
    </cofactor>
</comment>
<keyword evidence="3" id="KW-0256">Endoplasmic reticulum</keyword>
<feature type="domain" description="Fe2OG dioxygenase" evidence="9">
    <location>
        <begin position="280"/>
        <end position="401"/>
    </location>
</feature>
<dbReference type="STRING" id="158441.A0A226F016"/>
<keyword evidence="4" id="KW-0847">Vitamin C</keyword>
<evidence type="ECO:0000256" key="4">
    <source>
        <dbReference type="ARBA" id="ARBA00022896"/>
    </source>
</evidence>
<evidence type="ECO:0000256" key="7">
    <source>
        <dbReference type="ARBA" id="ARBA00023004"/>
    </source>
</evidence>
<dbReference type="InterPro" id="IPR045054">
    <property type="entry name" value="P4HA-like"/>
</dbReference>
<dbReference type="PANTHER" id="PTHR10869">
    <property type="entry name" value="PROLYL 4-HYDROXYLASE ALPHA SUBUNIT"/>
    <property type="match status" value="1"/>
</dbReference>
<dbReference type="GO" id="GO:0005506">
    <property type="term" value="F:iron ion binding"/>
    <property type="evidence" value="ECO:0007669"/>
    <property type="project" value="InterPro"/>
</dbReference>
<dbReference type="Proteomes" id="UP000198287">
    <property type="component" value="Unassembled WGS sequence"/>
</dbReference>
<dbReference type="InterPro" id="IPR011990">
    <property type="entry name" value="TPR-like_helical_dom_sf"/>
</dbReference>
<dbReference type="Gene3D" id="2.60.120.620">
    <property type="entry name" value="q2cbj1_9rhob like domain"/>
    <property type="match status" value="1"/>
</dbReference>
<keyword evidence="11" id="KW-1185">Reference proteome</keyword>
<dbReference type="PANTHER" id="PTHR10869:SF244">
    <property type="entry name" value="PROLYL 4-HYDROXYLASE SUBUNIT ALPHA-2"/>
    <property type="match status" value="1"/>
</dbReference>
<comment type="caution">
    <text evidence="10">The sequence shown here is derived from an EMBL/GenBank/DDBJ whole genome shotgun (WGS) entry which is preliminary data.</text>
</comment>
<evidence type="ECO:0000256" key="3">
    <source>
        <dbReference type="ARBA" id="ARBA00022824"/>
    </source>
</evidence>
<dbReference type="PROSITE" id="PS51471">
    <property type="entry name" value="FE2OG_OXY"/>
    <property type="match status" value="1"/>
</dbReference>
<proteinExistence type="predicted"/>
<keyword evidence="7" id="KW-0408">Iron</keyword>
<dbReference type="GO" id="GO:0031418">
    <property type="term" value="F:L-ascorbic acid binding"/>
    <property type="evidence" value="ECO:0007669"/>
    <property type="project" value="UniProtKB-KW"/>
</dbReference>
<dbReference type="EMBL" id="LNIX01000001">
    <property type="protein sequence ID" value="OXA63149.1"/>
    <property type="molecule type" value="Genomic_DNA"/>
</dbReference>
<reference evidence="10 11" key="1">
    <citation type="submission" date="2015-12" db="EMBL/GenBank/DDBJ databases">
        <title>The genome of Folsomia candida.</title>
        <authorList>
            <person name="Faddeeva A."/>
            <person name="Derks M.F."/>
            <person name="Anvar Y."/>
            <person name="Smit S."/>
            <person name="Van Straalen N."/>
            <person name="Roelofs D."/>
        </authorList>
    </citation>
    <scope>NUCLEOTIDE SEQUENCE [LARGE SCALE GENOMIC DNA]</scope>
    <source>
        <strain evidence="10 11">VU population</strain>
        <tissue evidence="10">Whole body</tissue>
    </source>
</reference>
<protein>
    <submittedName>
        <fullName evidence="10">Prolyl 4-hydroxylase subunit alpha-2</fullName>
    </submittedName>
</protein>
<accession>A0A226F016</accession>
<evidence type="ECO:0000256" key="2">
    <source>
        <dbReference type="ARBA" id="ARBA00022723"/>
    </source>
</evidence>
<evidence type="ECO:0000256" key="1">
    <source>
        <dbReference type="ARBA" id="ARBA00001961"/>
    </source>
</evidence>
<dbReference type="SMART" id="SM00702">
    <property type="entry name" value="P4Hc"/>
    <property type="match status" value="1"/>
</dbReference>
<evidence type="ECO:0000313" key="11">
    <source>
        <dbReference type="Proteomes" id="UP000198287"/>
    </source>
</evidence>
<keyword evidence="2" id="KW-0479">Metal-binding</keyword>
<keyword evidence="6" id="KW-0560">Oxidoreductase</keyword>
<name>A0A226F016_FOLCA</name>
<dbReference type="OrthoDB" id="420380at2759"/>
<keyword evidence="5" id="KW-0223">Dioxygenase</keyword>
<evidence type="ECO:0000259" key="9">
    <source>
        <dbReference type="PROSITE" id="PS51471"/>
    </source>
</evidence>
<evidence type="ECO:0000256" key="8">
    <source>
        <dbReference type="ARBA" id="ARBA00023180"/>
    </source>
</evidence>
<keyword evidence="8" id="KW-0325">Glycoprotein</keyword>